<dbReference type="SMART" id="SM00966">
    <property type="entry name" value="SpoVT_AbrB"/>
    <property type="match status" value="1"/>
</dbReference>
<dbReference type="EMBL" id="CP002098">
    <property type="protein sequence ID" value="ADM27960.1"/>
    <property type="molecule type" value="Genomic_DNA"/>
</dbReference>
<dbReference type="Gene3D" id="2.10.260.10">
    <property type="match status" value="1"/>
</dbReference>
<feature type="domain" description="SpoVT-AbrB" evidence="1">
    <location>
        <begin position="2"/>
        <end position="47"/>
    </location>
</feature>
<evidence type="ECO:0000259" key="1">
    <source>
        <dbReference type="PROSITE" id="PS51740"/>
    </source>
</evidence>
<dbReference type="PANTHER" id="PTHR34860">
    <property type="entry name" value="REPRESSOR-LIKE PROTEIN SSO7C3"/>
    <property type="match status" value="1"/>
</dbReference>
<dbReference type="InterPro" id="IPR052975">
    <property type="entry name" value="Repressor-like_regulatory"/>
</dbReference>
<dbReference type="GO" id="GO:0003677">
    <property type="term" value="F:DNA binding"/>
    <property type="evidence" value="ECO:0007669"/>
    <property type="project" value="InterPro"/>
</dbReference>
<dbReference type="HOGENOM" id="CLU_158484_6_0_2"/>
<dbReference type="BioCyc" id="IAGG583356:GHAH-1130-MONOMER"/>
<keyword evidence="3" id="KW-1185">Reference proteome</keyword>
<reference evidence="2 3" key="1">
    <citation type="journal article" date="2010" name="Stand. Genomic Sci.">
        <title>Complete genome sequence of Ignisphaera aggregans type strain (AQ1.S1).</title>
        <authorList>
            <person name="Goker M."/>
            <person name="Held B."/>
            <person name="Lapidus A."/>
            <person name="Nolan M."/>
            <person name="Spring S."/>
            <person name="Yasawong M."/>
            <person name="Lucas S."/>
            <person name="Glavina Del Rio T."/>
            <person name="Tice H."/>
            <person name="Cheng J.F."/>
            <person name="Goodwin L."/>
            <person name="Tapia R."/>
            <person name="Pitluck S."/>
            <person name="Liolios K."/>
            <person name="Ivanova N."/>
            <person name="Mavromatis K."/>
            <person name="Mikhailova N."/>
            <person name="Pati A."/>
            <person name="Chen A."/>
            <person name="Palaniappan K."/>
            <person name="Brambilla E."/>
            <person name="Land M."/>
            <person name="Hauser L."/>
            <person name="Chang Y.J."/>
            <person name="Jeffries C.D."/>
            <person name="Brettin T."/>
            <person name="Detter J.C."/>
            <person name="Han C."/>
            <person name="Rohde M."/>
            <person name="Sikorski J."/>
            <person name="Woyke T."/>
            <person name="Bristow J."/>
            <person name="Eisen J.A."/>
            <person name="Markowitz V."/>
            <person name="Hugenholtz P."/>
            <person name="Kyrpides N.C."/>
            <person name="Klenk H.P."/>
        </authorList>
    </citation>
    <scope>NUCLEOTIDE SEQUENCE [LARGE SCALE GENOMIC DNA]</scope>
    <source>
        <strain evidence="3">DSM 17230 / JCM 13409 / AQ1.S1</strain>
    </source>
</reference>
<dbReference type="Proteomes" id="UP000001304">
    <property type="component" value="Chromosome"/>
</dbReference>
<gene>
    <name evidence="2" type="ordered locus">Igag_1152</name>
</gene>
<proteinExistence type="predicted"/>
<dbReference type="KEGG" id="iag:Igag_1152"/>
<name>E0SP14_IGNAA</name>
<dbReference type="NCBIfam" id="TIGR01439">
    <property type="entry name" value="lp_hng_hel_AbrB"/>
    <property type="match status" value="1"/>
</dbReference>
<evidence type="ECO:0000313" key="2">
    <source>
        <dbReference type="EMBL" id="ADM27960.1"/>
    </source>
</evidence>
<organism evidence="2 3">
    <name type="scientific">Ignisphaera aggregans (strain DSM 17230 / JCM 13409 / AQ1.S1)</name>
    <dbReference type="NCBI Taxonomy" id="583356"/>
    <lineage>
        <taxon>Archaea</taxon>
        <taxon>Thermoproteota</taxon>
        <taxon>Thermoprotei</taxon>
        <taxon>Desulfurococcales</taxon>
        <taxon>Desulfurococcaceae</taxon>
        <taxon>Ignisphaera</taxon>
    </lineage>
</organism>
<evidence type="ECO:0000313" key="3">
    <source>
        <dbReference type="Proteomes" id="UP000001304"/>
    </source>
</evidence>
<dbReference type="InterPro" id="IPR037914">
    <property type="entry name" value="SpoVT-AbrB_sf"/>
</dbReference>
<dbReference type="PANTHER" id="PTHR34860:SF7">
    <property type="entry name" value="TRANSCRIPTION REGULATOR, SPOVT_ABRB FAMILY"/>
    <property type="match status" value="1"/>
</dbReference>
<dbReference type="AlphaFoldDB" id="E0SP14"/>
<protein>
    <submittedName>
        <fullName evidence="2">Transcriptional regulator/antitoxin, MazE</fullName>
    </submittedName>
</protein>
<accession>E0SP14</accession>
<dbReference type="InterPro" id="IPR007159">
    <property type="entry name" value="SpoVT-AbrB_dom"/>
</dbReference>
<sequence length="81" mass="9139">MRTILKVGKKGVIVLPKAFREKIGIEEGDEVLVEVVNDTIVLKPLKPRIVDIDPNMVSSILAEERGEWEERLDRAVKEISS</sequence>
<dbReference type="SUPFAM" id="SSF89447">
    <property type="entry name" value="AbrB/MazE/MraZ-like"/>
    <property type="match status" value="1"/>
</dbReference>
<dbReference type="Pfam" id="PF04014">
    <property type="entry name" value="MazE_antitoxin"/>
    <property type="match status" value="1"/>
</dbReference>
<dbReference type="PROSITE" id="PS51740">
    <property type="entry name" value="SPOVT_ABRB"/>
    <property type="match status" value="1"/>
</dbReference>